<name>A0A250J0Y3_9BACT</name>
<dbReference type="RefSeq" id="WP_095985497.1">
    <property type="nucleotide sequence ID" value="NZ_CP022098.1"/>
</dbReference>
<dbReference type="KEGG" id="cfus:CYFUS_002563"/>
<dbReference type="EMBL" id="CP022098">
    <property type="protein sequence ID" value="ATB37142.1"/>
    <property type="molecule type" value="Genomic_DNA"/>
</dbReference>
<gene>
    <name evidence="2" type="ORF">CYFUS_002563</name>
</gene>
<feature type="chain" id="PRO_5012964900" evidence="1">
    <location>
        <begin position="32"/>
        <end position="387"/>
    </location>
</feature>
<protein>
    <submittedName>
        <fullName evidence="2">Uncharacterized protein</fullName>
    </submittedName>
</protein>
<dbReference type="AlphaFoldDB" id="A0A250J0Y3"/>
<sequence>MRLSPQRKKGITELWVASLLLSSLAGTSALAAYVPPADQGVGVPPPTLASKARGLTADGSNNDVGYCHAGYCISSVSSTYYNARKIQFNVDLITHRDDPNLHQVLARAFHPYYVTRDENFSANDCLGGWRLCNPKAVYDMEVRTISSCSGMPTDCITQAWTFQMLHSYLWGNQVAGSSDHCGDAEGNIVVIRVDPADPTIAYVWYVKARDDGYTVHASNLDFTGAHPQFANNRDGCGISGCMGSHHKQYARRTNDDDAHGWTVDNTLVFFHPGLEYDYKREVNPALTCEMPYHGYRCNVTSNDKHDNDDARCNRSGYTQTLIQSTNTAGSSGPWGANKSGAGAFYGGYLNFCPLTSDSTSGWGIGLNASWTYGDSDVKAGHPKGTRQ</sequence>
<dbReference type="Proteomes" id="UP000217257">
    <property type="component" value="Chromosome"/>
</dbReference>
<evidence type="ECO:0000313" key="2">
    <source>
        <dbReference type="EMBL" id="ATB37142.1"/>
    </source>
</evidence>
<organism evidence="2 3">
    <name type="scientific">Cystobacter fuscus</name>
    <dbReference type="NCBI Taxonomy" id="43"/>
    <lineage>
        <taxon>Bacteria</taxon>
        <taxon>Pseudomonadati</taxon>
        <taxon>Myxococcota</taxon>
        <taxon>Myxococcia</taxon>
        <taxon>Myxococcales</taxon>
        <taxon>Cystobacterineae</taxon>
        <taxon>Archangiaceae</taxon>
        <taxon>Cystobacter</taxon>
    </lineage>
</organism>
<proteinExistence type="predicted"/>
<reference evidence="2 3" key="1">
    <citation type="submission" date="2017-06" db="EMBL/GenBank/DDBJ databases">
        <title>Sequencing and comparative analysis of myxobacterial genomes.</title>
        <authorList>
            <person name="Rupp O."/>
            <person name="Goesmann A."/>
            <person name="Sogaard-Andersen L."/>
        </authorList>
    </citation>
    <scope>NUCLEOTIDE SEQUENCE [LARGE SCALE GENOMIC DNA]</scope>
    <source>
        <strain evidence="2 3">DSM 52655</strain>
    </source>
</reference>
<feature type="signal peptide" evidence="1">
    <location>
        <begin position="1"/>
        <end position="31"/>
    </location>
</feature>
<keyword evidence="1" id="KW-0732">Signal</keyword>
<accession>A0A250J0Y3</accession>
<evidence type="ECO:0000313" key="3">
    <source>
        <dbReference type="Proteomes" id="UP000217257"/>
    </source>
</evidence>
<evidence type="ECO:0000256" key="1">
    <source>
        <dbReference type="SAM" id="SignalP"/>
    </source>
</evidence>